<dbReference type="PROSITE" id="PS51186">
    <property type="entry name" value="GNAT"/>
    <property type="match status" value="1"/>
</dbReference>
<evidence type="ECO:0000313" key="3">
    <source>
        <dbReference type="EMBL" id="GES29997.1"/>
    </source>
</evidence>
<comment type="caution">
    <text evidence="3">The sequence shown here is derived from an EMBL/GenBank/DDBJ whole genome shotgun (WGS) entry which is preliminary data.</text>
</comment>
<organism evidence="3 4">
    <name type="scientific">Streptomyces angustmyceticus</name>
    <dbReference type="NCBI Taxonomy" id="285578"/>
    <lineage>
        <taxon>Bacteria</taxon>
        <taxon>Bacillati</taxon>
        <taxon>Actinomycetota</taxon>
        <taxon>Actinomycetes</taxon>
        <taxon>Kitasatosporales</taxon>
        <taxon>Streptomycetaceae</taxon>
        <taxon>Streptomyces</taxon>
    </lineage>
</organism>
<dbReference type="AlphaFoldDB" id="A0A5J4L6J0"/>
<accession>A0A5J4L6J0</accession>
<feature type="domain" description="N-acetyltransferase" evidence="2">
    <location>
        <begin position="160"/>
        <end position="296"/>
    </location>
</feature>
<reference evidence="3 4" key="1">
    <citation type="submission" date="2019-10" db="EMBL/GenBank/DDBJ databases">
        <title>Whole genome shotgun sequence of Streptomyces angustmyceticus NBRC 3934.</title>
        <authorList>
            <person name="Hosoyama A."/>
            <person name="Ichikawa N."/>
            <person name="Kimura A."/>
            <person name="Kitahashi Y."/>
            <person name="Komaki H."/>
            <person name="Uohara A."/>
        </authorList>
    </citation>
    <scope>NUCLEOTIDE SEQUENCE [LARGE SCALE GENOMIC DNA]</scope>
    <source>
        <strain evidence="3 4">NBRC 3934</strain>
    </source>
</reference>
<dbReference type="SUPFAM" id="SSF55729">
    <property type="entry name" value="Acyl-CoA N-acyltransferases (Nat)"/>
    <property type="match status" value="1"/>
</dbReference>
<gene>
    <name evidence="3" type="ORF">San01_24840</name>
</gene>
<dbReference type="Pfam" id="PF12746">
    <property type="entry name" value="GNAT_acetyltran"/>
    <property type="match status" value="1"/>
</dbReference>
<proteinExistence type="predicted"/>
<dbReference type="Gene3D" id="3.40.630.30">
    <property type="match status" value="1"/>
</dbReference>
<keyword evidence="4" id="KW-1185">Reference proteome</keyword>
<dbReference type="GO" id="GO:0016747">
    <property type="term" value="F:acyltransferase activity, transferring groups other than amino-acyl groups"/>
    <property type="evidence" value="ECO:0007669"/>
    <property type="project" value="InterPro"/>
</dbReference>
<evidence type="ECO:0000256" key="1">
    <source>
        <dbReference type="SAM" id="MobiDB-lite"/>
    </source>
</evidence>
<dbReference type="Proteomes" id="UP000325598">
    <property type="component" value="Unassembled WGS sequence"/>
</dbReference>
<sequence length="299" mass="31733">MVLIAGTACADTPTARRPAGHGTTASAHGRPGAGRDHPRNPVIELAPDQLPPLSGWFTTGSPGAAALPEHVRAGGAGRWWADRAAAPRALAVTCADHVLLSGDPQVLAPDALTAFAGHYVQAPARFLPALGGAFDRVVPWERMLYLHRLPVPVPRLPAGVTVRRLAPGDAPALGAVTRDAPWVHASWGGPAPLAAAGLGWAAVREEAVLAVACTYFRGTRYEDIACFTAPAHRRRRLALACATALCRDIAARGRTPSWTCSRDHRPSRLLAWTAGFRLEREYVHHLTGRPARRDAALPA</sequence>
<dbReference type="EMBL" id="BLAG01000007">
    <property type="protein sequence ID" value="GES29997.1"/>
    <property type="molecule type" value="Genomic_DNA"/>
</dbReference>
<dbReference type="InterPro" id="IPR016181">
    <property type="entry name" value="Acyl_CoA_acyltransferase"/>
</dbReference>
<dbReference type="InterPro" id="IPR000182">
    <property type="entry name" value="GNAT_dom"/>
</dbReference>
<feature type="region of interest" description="Disordered" evidence="1">
    <location>
        <begin position="10"/>
        <end position="40"/>
    </location>
</feature>
<evidence type="ECO:0000259" key="2">
    <source>
        <dbReference type="PROSITE" id="PS51186"/>
    </source>
</evidence>
<protein>
    <recommendedName>
        <fullName evidence="2">N-acetyltransferase domain-containing protein</fullName>
    </recommendedName>
</protein>
<name>A0A5J4L6J0_9ACTN</name>
<evidence type="ECO:0000313" key="4">
    <source>
        <dbReference type="Proteomes" id="UP000325598"/>
    </source>
</evidence>
<dbReference type="InterPro" id="IPR027365">
    <property type="entry name" value="GNAT_acetyltra_YdfB-like"/>
</dbReference>